<name>A0A0J9YD56_BRUMA</name>
<keyword evidence="1" id="KW-0472">Membrane</keyword>
<organism evidence="2">
    <name type="scientific">Brugia malayi</name>
    <name type="common">Filarial nematode worm</name>
    <dbReference type="NCBI Taxonomy" id="6279"/>
    <lineage>
        <taxon>Eukaryota</taxon>
        <taxon>Metazoa</taxon>
        <taxon>Ecdysozoa</taxon>
        <taxon>Nematoda</taxon>
        <taxon>Chromadorea</taxon>
        <taxon>Rhabditida</taxon>
        <taxon>Spirurina</taxon>
        <taxon>Spiruromorpha</taxon>
        <taxon>Filarioidea</taxon>
        <taxon>Onchocercidae</taxon>
        <taxon>Brugia</taxon>
    </lineage>
</organism>
<dbReference type="EMBL" id="LN858984">
    <property type="protein sequence ID" value="CDQ07328.1"/>
    <property type="molecule type" value="Genomic_DNA"/>
</dbReference>
<protein>
    <submittedName>
        <fullName evidence="2">Bm11595</fullName>
    </submittedName>
</protein>
<evidence type="ECO:0000256" key="1">
    <source>
        <dbReference type="SAM" id="Phobius"/>
    </source>
</evidence>
<feature type="transmembrane region" description="Helical" evidence="1">
    <location>
        <begin position="12"/>
        <end position="32"/>
    </location>
</feature>
<reference evidence="2" key="1">
    <citation type="journal article" date="2007" name="Science">
        <title>Draft genome of the filarial nematode parasite Brugia malayi.</title>
        <authorList>
            <person name="Ghedin E."/>
            <person name="Wang S."/>
            <person name="Spiro D."/>
            <person name="Caler E."/>
            <person name="Zhao Q."/>
            <person name="Crabtree J."/>
            <person name="Allen J.E."/>
            <person name="Delcher A.L."/>
            <person name="Guiliano D.B."/>
            <person name="Miranda-Saavedra D."/>
            <person name="Angiuoli S.V."/>
            <person name="Creasy T."/>
            <person name="Amedeo P."/>
            <person name="Haas B."/>
            <person name="El-Sayed N.M."/>
            <person name="Wortman J.R."/>
            <person name="Feldblyum T."/>
            <person name="Tallon L."/>
            <person name="Schatz M."/>
            <person name="Shumway M."/>
            <person name="Koo H."/>
            <person name="Salzberg S.L."/>
            <person name="Schobel S."/>
            <person name="Pertea M."/>
            <person name="Pop M."/>
            <person name="White O."/>
            <person name="Barton G.J."/>
            <person name="Carlow C.K."/>
            <person name="Crawford M.J."/>
            <person name="Daub J."/>
            <person name="Dimmic M.W."/>
            <person name="Estes C.F."/>
            <person name="Foster J.M."/>
            <person name="Ganatra M."/>
            <person name="Gregory W.F."/>
            <person name="Johnson N.M."/>
            <person name="Jin J."/>
            <person name="Komuniecki R."/>
            <person name="Korf I."/>
            <person name="Kumar S."/>
            <person name="Laney S."/>
            <person name="Li B.W."/>
            <person name="Li W."/>
            <person name="Lindblom T.H."/>
            <person name="Lustigman S."/>
            <person name="Ma D."/>
            <person name="Maina C.V."/>
            <person name="Martin D.M."/>
            <person name="McCarter J.P."/>
            <person name="McReynolds L."/>
            <person name="Mitreva M."/>
            <person name="Nutman T.B."/>
            <person name="Parkinson J."/>
            <person name="Peregrin-Alvarez J.M."/>
            <person name="Poole C."/>
            <person name="Ren Q."/>
            <person name="Saunders L."/>
            <person name="Sluder A.E."/>
            <person name="Smith K."/>
            <person name="Stanke M."/>
            <person name="Unnasch T.R."/>
            <person name="Ware J."/>
            <person name="Wei A.D."/>
            <person name="Weil G."/>
            <person name="Williams D.J."/>
            <person name="Zhang Y."/>
            <person name="Williams S.A."/>
            <person name="Fraser-Liggett C."/>
            <person name="Slatko B."/>
            <person name="Blaxter M.L."/>
            <person name="Scott A.L."/>
        </authorList>
    </citation>
    <scope>NUCLEOTIDE SEQUENCE</scope>
    <source>
        <strain evidence="2">FR3</strain>
    </source>
</reference>
<dbReference type="AlphaFoldDB" id="A0A0J9YD56"/>
<keyword evidence="1" id="KW-1133">Transmembrane helix</keyword>
<keyword evidence="1" id="KW-0812">Transmembrane</keyword>
<proteinExistence type="predicted"/>
<reference evidence="2" key="2">
    <citation type="submission" date="2012-12" db="EMBL/GenBank/DDBJ databases">
        <authorList>
            <person name="Gao Y.W."/>
            <person name="Fan S.T."/>
            <person name="Sun H.T."/>
            <person name="Wang Z."/>
            <person name="Gao X.L."/>
            <person name="Li Y.G."/>
            <person name="Wang T.C."/>
            <person name="Zhang K."/>
            <person name="Xu W.W."/>
            <person name="Yu Z.J."/>
            <person name="Xia X.Z."/>
        </authorList>
    </citation>
    <scope>NUCLEOTIDE SEQUENCE</scope>
    <source>
        <strain evidence="2">FR3</strain>
    </source>
</reference>
<evidence type="ECO:0000313" key="2">
    <source>
        <dbReference type="EMBL" id="CDQ07328.1"/>
    </source>
</evidence>
<accession>A0A0J9YD56</accession>
<dbReference type="OMA" id="NIGGYVQ"/>
<feature type="non-terminal residue" evidence="2">
    <location>
        <position position="194"/>
    </location>
</feature>
<gene>
    <name evidence="2" type="primary">Bm11595</name>
    <name evidence="2" type="ORF">BM_Bm11595</name>
</gene>
<sequence length="194" mass="22235">MFHIRSNQRRNIFLNILSLIGAYWIITTLISLSNQNIGGYVQKRGLLLKEPVGRELQLQEEGYIAVDDSKQQQQRQQISNNKSRNENLQILRIYGNLPELMANEKLKKLKREDEIIEEDNNGLEKPNIPQPKRFVYMEGSPIYKQGDPNQPGELGAGVKIDRKVTILAQGDPLESTCRHASSALMNRPTRGERR</sequence>